<dbReference type="RefSeq" id="WP_232417017.1">
    <property type="nucleotide sequence ID" value="NZ_CP101990.1"/>
</dbReference>
<evidence type="ECO:0000256" key="1">
    <source>
        <dbReference type="ARBA" id="ARBA00006964"/>
    </source>
</evidence>
<dbReference type="NCBIfam" id="TIGR00486">
    <property type="entry name" value="YbgI_SA1388"/>
    <property type="match status" value="1"/>
</dbReference>
<dbReference type="InterPro" id="IPR002678">
    <property type="entry name" value="DUF34/NIF3"/>
</dbReference>
<dbReference type="InterPro" id="IPR017221">
    <property type="entry name" value="DUF34/NIF3_bac"/>
</dbReference>
<comment type="similarity">
    <text evidence="1 5">Belongs to the GTP cyclohydrolase I type 2/NIF3 family.</text>
</comment>
<keyword evidence="4 5" id="KW-0479">Metal-binding</keyword>
<gene>
    <name evidence="6" type="ORF">NP095_05380</name>
</gene>
<dbReference type="InterPro" id="IPR015867">
    <property type="entry name" value="N-reg_PII/ATP_PRibTrfase_C"/>
</dbReference>
<name>A0ABY5KGC4_9ACTN</name>
<evidence type="ECO:0000256" key="5">
    <source>
        <dbReference type="PIRNR" id="PIRNR037489"/>
    </source>
</evidence>
<dbReference type="PANTHER" id="PTHR13799:SF14">
    <property type="entry name" value="GTP CYCLOHYDROLASE 1 TYPE 2 HOMOLOG"/>
    <property type="match status" value="1"/>
</dbReference>
<evidence type="ECO:0000256" key="4">
    <source>
        <dbReference type="ARBA" id="ARBA00022723"/>
    </source>
</evidence>
<dbReference type="PANTHER" id="PTHR13799">
    <property type="entry name" value="NGG1 INTERACTING FACTOR 3"/>
    <property type="match status" value="1"/>
</dbReference>
<dbReference type="SUPFAM" id="SSF102705">
    <property type="entry name" value="NIF3 (NGG1p interacting factor 3)-like"/>
    <property type="match status" value="1"/>
</dbReference>
<dbReference type="Gene3D" id="3.40.1390.30">
    <property type="entry name" value="NIF3 (NGG1p interacting factor 3)-like"/>
    <property type="match status" value="1"/>
</dbReference>
<organism evidence="6 7">
    <name type="scientific">Aeromicrobium duanguangcaii</name>
    <dbReference type="NCBI Taxonomy" id="2968086"/>
    <lineage>
        <taxon>Bacteria</taxon>
        <taxon>Bacillati</taxon>
        <taxon>Actinomycetota</taxon>
        <taxon>Actinomycetes</taxon>
        <taxon>Propionibacteriales</taxon>
        <taxon>Nocardioidaceae</taxon>
        <taxon>Aeromicrobium</taxon>
    </lineage>
</organism>
<dbReference type="PIRSF" id="PIRSF037489">
    <property type="entry name" value="UCP037489_NIF3_YqfO"/>
    <property type="match status" value="1"/>
</dbReference>
<reference evidence="6 7" key="1">
    <citation type="submission" date="2022-07" db="EMBL/GenBank/DDBJ databases">
        <title>Novel species in genus Aeromicrobium.</title>
        <authorList>
            <person name="Ye L."/>
        </authorList>
    </citation>
    <scope>NUCLEOTIDE SEQUENCE [LARGE SCALE GENOMIC DNA]</scope>
    <source>
        <strain evidence="7">zg-Y50</strain>
    </source>
</reference>
<evidence type="ECO:0000313" key="6">
    <source>
        <dbReference type="EMBL" id="UUI69529.1"/>
    </source>
</evidence>
<comment type="subunit">
    <text evidence="2">Homohexamer.</text>
</comment>
<dbReference type="Pfam" id="PF01784">
    <property type="entry name" value="DUF34_NIF3"/>
    <property type="match status" value="1"/>
</dbReference>
<evidence type="ECO:0000313" key="7">
    <source>
        <dbReference type="Proteomes" id="UP001315860"/>
    </source>
</evidence>
<dbReference type="Proteomes" id="UP001315860">
    <property type="component" value="Chromosome"/>
</dbReference>
<dbReference type="Gene3D" id="3.30.70.120">
    <property type="match status" value="1"/>
</dbReference>
<keyword evidence="7" id="KW-1185">Reference proteome</keyword>
<protein>
    <recommendedName>
        <fullName evidence="3 5">GTP cyclohydrolase 1 type 2 homolog</fullName>
    </recommendedName>
</protein>
<evidence type="ECO:0000256" key="3">
    <source>
        <dbReference type="ARBA" id="ARBA00022112"/>
    </source>
</evidence>
<evidence type="ECO:0000256" key="2">
    <source>
        <dbReference type="ARBA" id="ARBA00011643"/>
    </source>
</evidence>
<proteinExistence type="inferred from homology"/>
<dbReference type="InterPro" id="IPR036069">
    <property type="entry name" value="DUF34/NIF3_sf"/>
</dbReference>
<dbReference type="EMBL" id="CP101990">
    <property type="protein sequence ID" value="UUI69529.1"/>
    <property type="molecule type" value="Genomic_DNA"/>
</dbReference>
<accession>A0ABY5KGC4</accession>
<sequence>MPALRDVIAVLDGLYDPRWADDWDAVGTVAGDPDAEVTSILFAVDPVQAVVDEAVERGAQLVVTHHPLYLKGTTSVAATTPKGRVIHTLISHGIGLHTCHTNADCAPLGVSESMAFALGLTDVRPLETDAQAPLDKWVVFVPRADADRVVAAMHDAGAGRIGDYDQAQFRSDGRGSFRPLDGAAPAIGSVGEVEWVDETRLELVADGSVREQVRAALLAAHPYEEVAYDLWPLAARPSERGTGRIGRLAEPMTLGAFAEHVRSALPSHAGATRIAGDLDRTVETVALCGGSGDFLLGTAGAAGADVYVTSDLRHHPVSEHLERPGACAVVDVPHWAAEWTWLPTVAAAVREALGDTVKTHVSTIVTDPWSRTLS</sequence>